<sequence length="136" mass="15864">MVGDFQININFSELAKHPELKEAVSSNFGDRLPQLLVAYEQGDTDAYDELYDYFMDSLMNDAEFVETLYGAGPYYDEFPISICKYGPLYYISALEFDLMGTYDSLEEAVSSAESEFYDYINRLKERKKEQERKQEK</sequence>
<organism evidence="1">
    <name type="scientific">bioreactor metagenome</name>
    <dbReference type="NCBI Taxonomy" id="1076179"/>
    <lineage>
        <taxon>unclassified sequences</taxon>
        <taxon>metagenomes</taxon>
        <taxon>ecological metagenomes</taxon>
    </lineage>
</organism>
<dbReference type="AlphaFoldDB" id="A0A645E5K7"/>
<dbReference type="EMBL" id="VSSQ01043159">
    <property type="protein sequence ID" value="MPM96819.1"/>
    <property type="molecule type" value="Genomic_DNA"/>
</dbReference>
<comment type="caution">
    <text evidence="1">The sequence shown here is derived from an EMBL/GenBank/DDBJ whole genome shotgun (WGS) entry which is preliminary data.</text>
</comment>
<name>A0A645E5K7_9ZZZZ</name>
<accession>A0A645E5K7</accession>
<proteinExistence type="predicted"/>
<protein>
    <submittedName>
        <fullName evidence="1">Uncharacterized protein</fullName>
    </submittedName>
</protein>
<evidence type="ECO:0000313" key="1">
    <source>
        <dbReference type="EMBL" id="MPM96819.1"/>
    </source>
</evidence>
<reference evidence="1" key="1">
    <citation type="submission" date="2019-08" db="EMBL/GenBank/DDBJ databases">
        <authorList>
            <person name="Kucharzyk K."/>
            <person name="Murdoch R.W."/>
            <person name="Higgins S."/>
            <person name="Loffler F."/>
        </authorList>
    </citation>
    <scope>NUCLEOTIDE SEQUENCE</scope>
</reference>
<gene>
    <name evidence="1" type="ORF">SDC9_143984</name>
</gene>